<evidence type="ECO:0000313" key="2">
    <source>
        <dbReference type="Proteomes" id="UP000006537"/>
    </source>
</evidence>
<dbReference type="GeneID" id="10328130"/>
<accession>E3SRA4</accession>
<dbReference type="KEGG" id="vg:10328130"/>
<organism evidence="1 2">
    <name type="scientific">Prochlorococcus phage Syn33</name>
    <dbReference type="NCBI Taxonomy" id="444878"/>
    <lineage>
        <taxon>Viruses</taxon>
        <taxon>Duplodnaviria</taxon>
        <taxon>Heunggongvirae</taxon>
        <taxon>Uroviricota</taxon>
        <taxon>Caudoviricetes</taxon>
        <taxon>Pantevenvirales</taxon>
        <taxon>Kyanoviridae</taxon>
        <taxon>Brizovirus</taxon>
        <taxon>Brizovirus syn33</taxon>
    </lineage>
</organism>
<sequence>MKKLPEVKSLDKLSKEEMRSKIKEFSTLLKSQREHWDKEDKIGFTYSCDLISQSLITLYIRLGRD</sequence>
<name>E3SRA4_9CAUD</name>
<dbReference type="EMBL" id="GU071108">
    <property type="protein sequence ID" value="ADO99566.1"/>
    <property type="molecule type" value="Genomic_DNA"/>
</dbReference>
<keyword evidence="2" id="KW-1185">Reference proteome</keyword>
<dbReference type="OrthoDB" id="25562at10239"/>
<evidence type="ECO:0000313" key="1">
    <source>
        <dbReference type="EMBL" id="ADO99566.1"/>
    </source>
</evidence>
<proteinExistence type="predicted"/>
<dbReference type="RefSeq" id="YP_004323824.1">
    <property type="nucleotide sequence ID" value="NC_015285.1"/>
</dbReference>
<gene>
    <name evidence="1" type="ORF">Syn33_218</name>
</gene>
<dbReference type="Proteomes" id="UP000006537">
    <property type="component" value="Segment"/>
</dbReference>
<reference evidence="1 2" key="1">
    <citation type="journal article" date="2010" name="Environ. Microbiol.">
        <title>Genomic analysis of oceanic cyanobacterial myoviruses compared with T4-like myoviruses from diverse hosts and environments.</title>
        <authorList>
            <person name="Sullivan M.B."/>
            <person name="Huang K.H."/>
            <person name="Ignacio-Espinoza J.C."/>
            <person name="Berlin A.M."/>
            <person name="Kelly L."/>
            <person name="Weigele P.R."/>
            <person name="DeFrancesco A.S."/>
            <person name="Kern S.E."/>
            <person name="Thompson L.R."/>
            <person name="Young S."/>
            <person name="Yandava C."/>
            <person name="Fu R."/>
            <person name="Krastins B."/>
            <person name="Chase M."/>
            <person name="Sarracino D."/>
            <person name="Osburne M.S."/>
            <person name="Henn M.R."/>
            <person name="Chisholm S.W."/>
        </authorList>
    </citation>
    <scope>NUCLEOTIDE SEQUENCE [LARGE SCALE GENOMIC DNA]</scope>
    <source>
        <strain evidence="1">Syn33</strain>
    </source>
</reference>
<protein>
    <submittedName>
        <fullName evidence="1">Uncharacterized protein</fullName>
    </submittedName>
</protein>